<dbReference type="Proteomes" id="UP001501727">
    <property type="component" value="Unassembled WGS sequence"/>
</dbReference>
<evidence type="ECO:0000313" key="2">
    <source>
        <dbReference type="EMBL" id="GAA3914119.1"/>
    </source>
</evidence>
<accession>A0ABP7M3D3</accession>
<keyword evidence="3" id="KW-1185">Reference proteome</keyword>
<evidence type="ECO:0008006" key="4">
    <source>
        <dbReference type="Google" id="ProtNLM"/>
    </source>
</evidence>
<organism evidence="2 3">
    <name type="scientific">Luteimonas lutimaris</name>
    <dbReference type="NCBI Taxonomy" id="698645"/>
    <lineage>
        <taxon>Bacteria</taxon>
        <taxon>Pseudomonadati</taxon>
        <taxon>Pseudomonadota</taxon>
        <taxon>Gammaproteobacteria</taxon>
        <taxon>Lysobacterales</taxon>
        <taxon>Lysobacteraceae</taxon>
        <taxon>Luteimonas</taxon>
    </lineage>
</organism>
<evidence type="ECO:0000256" key="1">
    <source>
        <dbReference type="SAM" id="MobiDB-lite"/>
    </source>
</evidence>
<gene>
    <name evidence="2" type="ORF">GCM10022229_03860</name>
</gene>
<sequence length="327" mass="34434">MPRTLHEAASAPAALTAFLRGVERRGAVFAQLQVGDAATGDRALVAAMRAFRLPAAKIPFADWPRQFWTLLLATPELREQPAAPSWGSGFGFLGGIGRGPRAALLLRLVAGLPEVDAAAVLGVSRSTYRLALQRALPHGEDGQPDMQGWRMLGDAARHAVRDLSIERMGQLARIREAVVQGRRLDPPVAAARSGRPGDAQEPARWRQPAMIAVGAACLLAFAATFLPGFKAGIGGDLPEGIDVAPLPPADAPDAPLDPQSALLTHPDFELLAAGDSREPAARDPGFYAWLAAGAKVPELEDAPDTDTVPATDAVVDESEPTETEDAP</sequence>
<feature type="region of interest" description="Disordered" evidence="1">
    <location>
        <begin position="298"/>
        <end position="327"/>
    </location>
</feature>
<dbReference type="EMBL" id="BAAAZU010000002">
    <property type="protein sequence ID" value="GAA3914119.1"/>
    <property type="molecule type" value="Genomic_DNA"/>
</dbReference>
<reference evidence="3" key="1">
    <citation type="journal article" date="2019" name="Int. J. Syst. Evol. Microbiol.">
        <title>The Global Catalogue of Microorganisms (GCM) 10K type strain sequencing project: providing services to taxonomists for standard genome sequencing and annotation.</title>
        <authorList>
            <consortium name="The Broad Institute Genomics Platform"/>
            <consortium name="The Broad Institute Genome Sequencing Center for Infectious Disease"/>
            <person name="Wu L."/>
            <person name="Ma J."/>
        </authorList>
    </citation>
    <scope>NUCLEOTIDE SEQUENCE [LARGE SCALE GENOMIC DNA]</scope>
    <source>
        <strain evidence="3">JCM 16916</strain>
    </source>
</reference>
<protein>
    <recommendedName>
        <fullName evidence="4">RNA polymerase sigma factor 70 region 4 type 2 domain-containing protein</fullName>
    </recommendedName>
</protein>
<comment type="caution">
    <text evidence="2">The sequence shown here is derived from an EMBL/GenBank/DDBJ whole genome shotgun (WGS) entry which is preliminary data.</text>
</comment>
<evidence type="ECO:0000313" key="3">
    <source>
        <dbReference type="Proteomes" id="UP001501727"/>
    </source>
</evidence>
<name>A0ABP7M3D3_9GAMM</name>
<feature type="compositionally biased region" description="Acidic residues" evidence="1">
    <location>
        <begin position="314"/>
        <end position="327"/>
    </location>
</feature>
<proteinExistence type="predicted"/>
<dbReference type="RefSeq" id="WP_344758248.1">
    <property type="nucleotide sequence ID" value="NZ_BAAAZU010000002.1"/>
</dbReference>